<dbReference type="InterPro" id="IPR002938">
    <property type="entry name" value="FAD-bd"/>
</dbReference>
<dbReference type="InterPro" id="IPR044560">
    <property type="entry name" value="MOase"/>
</dbReference>
<comment type="similarity">
    <text evidence="3">Belongs to the 3-hydroxybenzoate 6-hydroxylase family.</text>
</comment>
<dbReference type="InterPro" id="IPR036188">
    <property type="entry name" value="FAD/NAD-bd_sf"/>
</dbReference>
<keyword evidence="2" id="KW-0503">Monooxygenase</keyword>
<keyword evidence="1" id="KW-0560">Oxidoreductase</keyword>
<dbReference type="GO" id="GO:0071949">
    <property type="term" value="F:FAD binding"/>
    <property type="evidence" value="ECO:0007669"/>
    <property type="project" value="InterPro"/>
</dbReference>
<feature type="non-terminal residue" evidence="5">
    <location>
        <position position="1"/>
    </location>
</feature>
<reference evidence="5" key="1">
    <citation type="submission" date="2022-08" db="EMBL/GenBank/DDBJ databases">
        <authorList>
            <person name="Gutierrez-Valencia J."/>
        </authorList>
    </citation>
    <scope>NUCLEOTIDE SEQUENCE</scope>
</reference>
<dbReference type="PANTHER" id="PTHR45934">
    <property type="entry name" value="FAD/NAD(P)-BINDING OXIDOREDUCTASE FAMILY PROTEIN"/>
    <property type="match status" value="1"/>
</dbReference>
<evidence type="ECO:0000256" key="3">
    <source>
        <dbReference type="ARBA" id="ARBA00024018"/>
    </source>
</evidence>
<dbReference type="Proteomes" id="UP001154282">
    <property type="component" value="Unassembled WGS sequence"/>
</dbReference>
<dbReference type="EMBL" id="CAMGYJ010000005">
    <property type="protein sequence ID" value="CAI0417598.1"/>
    <property type="molecule type" value="Genomic_DNA"/>
</dbReference>
<organism evidence="5 7">
    <name type="scientific">Linum tenue</name>
    <dbReference type="NCBI Taxonomy" id="586396"/>
    <lineage>
        <taxon>Eukaryota</taxon>
        <taxon>Viridiplantae</taxon>
        <taxon>Streptophyta</taxon>
        <taxon>Embryophyta</taxon>
        <taxon>Tracheophyta</taxon>
        <taxon>Spermatophyta</taxon>
        <taxon>Magnoliopsida</taxon>
        <taxon>eudicotyledons</taxon>
        <taxon>Gunneridae</taxon>
        <taxon>Pentapetalae</taxon>
        <taxon>rosids</taxon>
        <taxon>fabids</taxon>
        <taxon>Malpighiales</taxon>
        <taxon>Linaceae</taxon>
        <taxon>Linum</taxon>
    </lineage>
</organism>
<accession>A0AAV0K9D6</accession>
<dbReference type="Gene3D" id="3.50.50.60">
    <property type="entry name" value="FAD/NAD(P)-binding domain"/>
    <property type="match status" value="1"/>
</dbReference>
<feature type="domain" description="FAD-binding" evidence="4">
    <location>
        <begin position="54"/>
        <end position="90"/>
    </location>
</feature>
<proteinExistence type="inferred from homology"/>
<protein>
    <recommendedName>
        <fullName evidence="4">FAD-binding domain-containing protein</fullName>
    </recommendedName>
</protein>
<name>A0AAV0K9D6_9ROSI</name>
<dbReference type="PANTHER" id="PTHR45934:SF9">
    <property type="entry name" value="FAD_NAD(P)-BINDING OXIDOREDUCTASE FAMILY PROTEIN"/>
    <property type="match status" value="1"/>
</dbReference>
<evidence type="ECO:0000313" key="5">
    <source>
        <dbReference type="EMBL" id="CAI0417598.1"/>
    </source>
</evidence>
<evidence type="ECO:0000256" key="2">
    <source>
        <dbReference type="ARBA" id="ARBA00023033"/>
    </source>
</evidence>
<dbReference type="EMBL" id="CAMGYJ010000005">
    <property type="protein sequence ID" value="CAI0417825.1"/>
    <property type="molecule type" value="Genomic_DNA"/>
</dbReference>
<dbReference type="SUPFAM" id="SSF51905">
    <property type="entry name" value="FAD/NAD(P)-binding domain"/>
    <property type="match status" value="1"/>
</dbReference>
<dbReference type="AlphaFoldDB" id="A0AAV0K9D6"/>
<dbReference type="GO" id="GO:0004497">
    <property type="term" value="F:monooxygenase activity"/>
    <property type="evidence" value="ECO:0007669"/>
    <property type="project" value="UniProtKB-KW"/>
</dbReference>
<evidence type="ECO:0000256" key="1">
    <source>
        <dbReference type="ARBA" id="ARBA00023002"/>
    </source>
</evidence>
<sequence length="135" mass="14526">VTDPSILKQQAKDLVKNWPSDLLNLIDITPDETLSKTPLVDRWNWPGISPGPSRGSVVLVGDAWHPMTPNLGQGACCALEDSVVLARKLAGGFQIIWGREVASCLSVDNPGECGWIVVAVGEPCGLWCEESRCDS</sequence>
<gene>
    <name evidence="5" type="ORF">LITE_LOCUS17372</name>
    <name evidence="6" type="ORF">LITE_LOCUS17450</name>
</gene>
<dbReference type="Pfam" id="PF01494">
    <property type="entry name" value="FAD_binding_3"/>
    <property type="match status" value="1"/>
</dbReference>
<evidence type="ECO:0000259" key="4">
    <source>
        <dbReference type="Pfam" id="PF01494"/>
    </source>
</evidence>
<keyword evidence="7" id="KW-1185">Reference proteome</keyword>
<evidence type="ECO:0000313" key="6">
    <source>
        <dbReference type="EMBL" id="CAI0417825.1"/>
    </source>
</evidence>
<evidence type="ECO:0000313" key="7">
    <source>
        <dbReference type="Proteomes" id="UP001154282"/>
    </source>
</evidence>
<comment type="caution">
    <text evidence="5">The sequence shown here is derived from an EMBL/GenBank/DDBJ whole genome shotgun (WGS) entry which is preliminary data.</text>
</comment>